<evidence type="ECO:0000313" key="2">
    <source>
        <dbReference type="Proteomes" id="UP000008630"/>
    </source>
</evidence>
<accession>E6SRQ8</accession>
<dbReference type="Pfam" id="PF12954">
    <property type="entry name" value="DUF3843"/>
    <property type="match status" value="2"/>
</dbReference>
<dbReference type="Proteomes" id="UP000008630">
    <property type="component" value="Chromosome"/>
</dbReference>
<dbReference type="OrthoDB" id="693120at2"/>
<dbReference type="eggNOG" id="ENOG5032XC3">
    <property type="taxonomic scope" value="Bacteria"/>
</dbReference>
<organism evidence="1 2">
    <name type="scientific">Bacteroides helcogenes (strain ATCC 35417 / DSM 20613 / JCM 6297 / CCUG 15421 / P 36-108)</name>
    <dbReference type="NCBI Taxonomy" id="693979"/>
    <lineage>
        <taxon>Bacteria</taxon>
        <taxon>Pseudomonadati</taxon>
        <taxon>Bacteroidota</taxon>
        <taxon>Bacteroidia</taxon>
        <taxon>Bacteroidales</taxon>
        <taxon>Bacteroidaceae</taxon>
        <taxon>Bacteroides</taxon>
    </lineage>
</organism>
<keyword evidence="2" id="KW-1185">Reference proteome</keyword>
<proteinExistence type="predicted"/>
<dbReference type="InterPro" id="IPR024214">
    <property type="entry name" value="DUF3843"/>
</dbReference>
<name>E6SRQ8_BACT6</name>
<dbReference type="STRING" id="693979.Bache_3224"/>
<evidence type="ECO:0000313" key="1">
    <source>
        <dbReference type="EMBL" id="ADV45148.1"/>
    </source>
</evidence>
<evidence type="ECO:0008006" key="3">
    <source>
        <dbReference type="Google" id="ProtNLM"/>
    </source>
</evidence>
<gene>
    <name evidence="1" type="ordered locus">Bache_3224</name>
</gene>
<reference evidence="1 2" key="2">
    <citation type="journal article" date="2011" name="Stand. Genomic Sci.">
        <title>Complete genome sequence of Bacteroides helcogenes type strain (P 36-108).</title>
        <authorList>
            <person name="Pati A."/>
            <person name="Gronow S."/>
            <person name="Zeytun A."/>
            <person name="Lapidus A."/>
            <person name="Nolan M."/>
            <person name="Hammon N."/>
            <person name="Deshpande S."/>
            <person name="Cheng J.F."/>
            <person name="Tapia R."/>
            <person name="Han C."/>
            <person name="Goodwin L."/>
            <person name="Pitluck S."/>
            <person name="Liolios K."/>
            <person name="Pagani I."/>
            <person name="Ivanova N."/>
            <person name="Mavromatis K."/>
            <person name="Chen A."/>
            <person name="Palaniappan K."/>
            <person name="Land M."/>
            <person name="Hauser L."/>
            <person name="Chang Y.J."/>
            <person name="Jeffries C.D."/>
            <person name="Detter J.C."/>
            <person name="Brambilla E."/>
            <person name="Rohde M."/>
            <person name="Goker M."/>
            <person name="Woyke T."/>
            <person name="Bristow J."/>
            <person name="Eisen J.A."/>
            <person name="Markowitz V."/>
            <person name="Hugenholtz P."/>
            <person name="Kyrpides N.C."/>
            <person name="Klenk H.P."/>
            <person name="Lucas S."/>
        </authorList>
    </citation>
    <scope>NUCLEOTIDE SEQUENCE [LARGE SCALE GENOMIC DNA]</scope>
    <source>
        <strain evidence="2">ATCC 35417 / DSM 20613 / JCM 6297 / CCUG 15421 / P 36-108</strain>
    </source>
</reference>
<dbReference type="RefSeq" id="WP_013548735.1">
    <property type="nucleotide sequence ID" value="NC_014933.1"/>
</dbReference>
<protein>
    <recommendedName>
        <fullName evidence="3">DUF3843 family protein</fullName>
    </recommendedName>
</protein>
<dbReference type="PATRIC" id="fig|693979.3.peg.3381"/>
<dbReference type="KEGG" id="bhl:Bache_3224"/>
<dbReference type="AlphaFoldDB" id="E6SRQ8"/>
<dbReference type="EMBL" id="CP002352">
    <property type="protein sequence ID" value="ADV45148.1"/>
    <property type="molecule type" value="Genomic_DNA"/>
</dbReference>
<reference key="1">
    <citation type="submission" date="2010-11" db="EMBL/GenBank/DDBJ databases">
        <title>The complete genome of Bacteroides helcogenes P 36-108.</title>
        <authorList>
            <consortium name="US DOE Joint Genome Institute (JGI-PGF)"/>
            <person name="Lucas S."/>
            <person name="Copeland A."/>
            <person name="Lapidus A."/>
            <person name="Bruce D."/>
            <person name="Goodwin L."/>
            <person name="Pitluck S."/>
            <person name="Kyrpides N."/>
            <person name="Mavromatis K."/>
            <person name="Ivanova N."/>
            <person name="Zeytun A."/>
            <person name="Brettin T."/>
            <person name="Detter J.C."/>
            <person name="Tapia R."/>
            <person name="Han C."/>
            <person name="Land M."/>
            <person name="Hauser L."/>
            <person name="Markowitz V."/>
            <person name="Cheng J.-F."/>
            <person name="Hugenholtz P."/>
            <person name="Woyke T."/>
            <person name="Wu D."/>
            <person name="Gronow S."/>
            <person name="Wellnitz S."/>
            <person name="Brambilla E."/>
            <person name="Klenk H.-P."/>
            <person name="Eisen J.A."/>
        </authorList>
    </citation>
    <scope>NUCLEOTIDE SEQUENCE</scope>
    <source>
        <strain>P 36-108</strain>
    </source>
</reference>
<sequence>MAAITIKEWLGANKRTHVLPTDKWYLDFAIKLLPFCQKSSLFKNENYRTQTEAAISISQYFQDTISQSGGWKVFSDLFVKRYGTYLPFYIPVDEYIPDEINKEDISFILWTLKSHAPLWEEAEYTFFNPYDEALLALSQTAYDMMDKYFEEAPISDEPSSDFWVMGVDLLEMPVTPLPEISTETKLTQDVKHCLEYSKGKPLLYFADYRELRTFFIEALKWENHPSSLLPDLEHKKEFVIYANAKGMLIAQDVAAYFCERHNPVYDARRAATEGYEMFCRPGKCPFDLLKYGMTKEILPDMQLPFSKGKELLHKYWDFIARYYLCEYYEGK</sequence>
<dbReference type="HOGENOM" id="CLU_042006_0_0_10"/>